<feature type="domain" description="GS beta-grasp" evidence="3">
    <location>
        <begin position="89"/>
        <end position="183"/>
    </location>
</feature>
<dbReference type="InterPro" id="IPR022147">
    <property type="entry name" value="GSIII_N"/>
</dbReference>
<dbReference type="Gene3D" id="1.20.120.1560">
    <property type="match status" value="1"/>
</dbReference>
<dbReference type="PANTHER" id="PTHR42974">
    <property type="entry name" value="GLUTAMINE SYNTHETASE"/>
    <property type="match status" value="1"/>
</dbReference>
<dbReference type="SUPFAM" id="SSF55931">
    <property type="entry name" value="Glutamine synthetase/guanido kinase"/>
    <property type="match status" value="1"/>
</dbReference>
<dbReference type="PANTHER" id="PTHR42974:SF1">
    <property type="entry name" value="TYPE-3 GLUTAMINE SYNTHETASE"/>
    <property type="match status" value="1"/>
</dbReference>
<dbReference type="InterPro" id="IPR027303">
    <property type="entry name" value="Gln_synth_gly_rich_site"/>
</dbReference>
<comment type="similarity">
    <text evidence="1 2">Belongs to the glutamine synthetase family.</text>
</comment>
<dbReference type="Pfam" id="PF00120">
    <property type="entry name" value="Gln-synt_C"/>
    <property type="match status" value="1"/>
</dbReference>
<evidence type="ECO:0000256" key="1">
    <source>
        <dbReference type="PROSITE-ProRule" id="PRU01330"/>
    </source>
</evidence>
<organism evidence="5">
    <name type="scientific">Polysphondylium violaceum</name>
    <dbReference type="NCBI Taxonomy" id="133409"/>
    <lineage>
        <taxon>Eukaryota</taxon>
        <taxon>Amoebozoa</taxon>
        <taxon>Evosea</taxon>
        <taxon>Eumycetozoa</taxon>
        <taxon>Dictyostelia</taxon>
        <taxon>Dictyosteliales</taxon>
        <taxon>Dictyosteliaceae</taxon>
        <taxon>Polysphondylium</taxon>
    </lineage>
</organism>
<accession>A0A1N7TL88</accession>
<evidence type="ECO:0000259" key="4">
    <source>
        <dbReference type="PROSITE" id="PS51987"/>
    </source>
</evidence>
<dbReference type="PROSITE" id="PS51986">
    <property type="entry name" value="GS_BETA_GRASP"/>
    <property type="match status" value="1"/>
</dbReference>
<dbReference type="InterPro" id="IPR052725">
    <property type="entry name" value="GS_Type-3"/>
</dbReference>
<dbReference type="OrthoDB" id="415358at2759"/>
<dbReference type="GO" id="GO:0006542">
    <property type="term" value="P:glutamine biosynthetic process"/>
    <property type="evidence" value="ECO:0007669"/>
    <property type="project" value="InterPro"/>
</dbReference>
<dbReference type="PROSITE" id="PS51987">
    <property type="entry name" value="GS_CATALYTIC"/>
    <property type="match status" value="1"/>
</dbReference>
<dbReference type="Pfam" id="PF18318">
    <property type="entry name" value="Gln-synt_C-ter"/>
    <property type="match status" value="1"/>
</dbReference>
<dbReference type="SMART" id="SM01230">
    <property type="entry name" value="Gln-synt_C"/>
    <property type="match status" value="1"/>
</dbReference>
<dbReference type="InterPro" id="IPR008146">
    <property type="entry name" value="Gln_synth_cat_dom"/>
</dbReference>
<evidence type="ECO:0000313" key="5">
    <source>
        <dbReference type="EMBL" id="ANT82576.1"/>
    </source>
</evidence>
<reference evidence="5" key="1">
    <citation type="submission" date="2016-05" db="EMBL/GenBank/DDBJ databases">
        <title>A core phylogeny of Dictyostelia derived from 50 functionally divergent proteins retrieved from five existing and six newly sequenced genomes.</title>
        <authorList>
            <person name="Singh R."/>
            <person name="Schilde C."/>
            <person name="Gezzard T."/>
            <person name="Schaap P."/>
        </authorList>
    </citation>
    <scope>NUCLEOTIDE SEQUENCE</scope>
    <source>
        <strain evidence="5">QSvi11</strain>
    </source>
</reference>
<protein>
    <submittedName>
        <fullName evidence="5">Glutamine synthetase</fullName>
    </submittedName>
</protein>
<dbReference type="GO" id="GO:0004356">
    <property type="term" value="F:glutamine synthetase activity"/>
    <property type="evidence" value="ECO:0007669"/>
    <property type="project" value="InterPro"/>
</dbReference>
<feature type="domain" description="GS catalytic" evidence="4">
    <location>
        <begin position="188"/>
        <end position="620"/>
    </location>
</feature>
<dbReference type="AlphaFoldDB" id="A0A1N7TL88"/>
<dbReference type="EMBL" id="AJWJ01000009">
    <property type="protein sequence ID" value="KAF2078210.1"/>
    <property type="molecule type" value="Genomic_DNA"/>
</dbReference>
<reference evidence="6" key="2">
    <citation type="submission" date="2020-01" db="EMBL/GenBank/DDBJ databases">
        <title>Development of genomics and gene disruption for Polysphondylium violaceum indicates a role for the polyketide synthase stlB in stalk morphogenesis.</title>
        <authorList>
            <person name="Narita B."/>
            <person name="Kawabe Y."/>
            <person name="Kin K."/>
            <person name="Saito T."/>
            <person name="Gibbs R."/>
            <person name="Kuspa A."/>
            <person name="Muzny D."/>
            <person name="Queller D."/>
            <person name="Richards S."/>
            <person name="Strassman J."/>
            <person name="Sucgang R."/>
            <person name="Worley K."/>
            <person name="Schaap P."/>
        </authorList>
    </citation>
    <scope>NUCLEOTIDE SEQUENCE</scope>
    <source>
        <strain evidence="6">QSvi11</strain>
    </source>
</reference>
<evidence type="ECO:0000313" key="7">
    <source>
        <dbReference type="Proteomes" id="UP000695562"/>
    </source>
</evidence>
<dbReference type="EMBL" id="KX274476">
    <property type="protein sequence ID" value="ANT82576.1"/>
    <property type="molecule type" value="Genomic_DNA"/>
</dbReference>
<dbReference type="Gene3D" id="3.30.590.10">
    <property type="entry name" value="Glutamine synthetase/guanido kinase, catalytic domain"/>
    <property type="match status" value="1"/>
</dbReference>
<evidence type="ECO:0000313" key="6">
    <source>
        <dbReference type="EMBL" id="KAF2078210.1"/>
    </source>
</evidence>
<name>A0A1N7TL88_9MYCE</name>
<dbReference type="Pfam" id="PF12437">
    <property type="entry name" value="GSIII_N"/>
    <property type="match status" value="1"/>
</dbReference>
<proteinExistence type="inferred from homology"/>
<sequence length="734" mass="82341">MASYRRADFIQYIDSREPVSTIDQDEIAENLTNIYDSDTYGLNAMRQTLPSHCYKKIREVIASGQPLDAQIADMVANGMKEWAIKKGATHYTHWFLPLNGLAAEKHDSFINIMPGDDKVLLEFSGMQLIKGEPDASSFPSGGLRSTWEARGYTVWDATSPAFIRREKNGAVLCIPTAFCSWTGEALDQKTPLLRSMEYVSEESLLTLQNIFNEKYKKVFPTLGIEQEFFLIDRKFYLSRPDLVNCGRTLIGAKPPKGQEMEDHYFGTMNSRIISCIQEVEWKMWKLGMPLKTRHNEVAPGQYEVAPIFERANLAADHNMVLMDVLKASATNHGLVCLFHEKPFANVNGSGKHNNWSLSTDTGLNLLDPGSTPSQNARFILFLAAVIRAVDVHSDLLRASVAVPGNDQRLGGNEAPPSIISIYLGQELDNLVSNIVNSTNNQFSADADMNLGVIGFPPLPKDSTDRNRTSPFAFTGNKFEFRAVGSSQVVNFPCIVLNTTVAESIKFIREEILKEMQTNSRQNAFNKVIKDVLSVHSRVIFNGDGYSQEWRDMAKSRGLLSLKTTEALSLMSSEKNIKLFSADGILSPVELACRQEVLFEIYAKSMTIEAKTLYDLIATLIVPACFKHQKNVADSLNSIMPFIQGQKSFCQPTAQLQHLSDLVDNINRLIEQNQKLMGLIKQCSEIKSEHDRAFFLQQNVSAAMLDVRKISDELETIIDDTIWPIPKYSEILFLR</sequence>
<evidence type="ECO:0000256" key="2">
    <source>
        <dbReference type="RuleBase" id="RU000384"/>
    </source>
</evidence>
<dbReference type="InterPro" id="IPR014746">
    <property type="entry name" value="Gln_synth/guanido_kin_cat_dom"/>
</dbReference>
<evidence type="ECO:0000259" key="3">
    <source>
        <dbReference type="PROSITE" id="PS51986"/>
    </source>
</evidence>
<dbReference type="InterPro" id="IPR040577">
    <property type="entry name" value="Gln-synt_C"/>
</dbReference>
<dbReference type="PROSITE" id="PS00181">
    <property type="entry name" value="GLNA_ATP"/>
    <property type="match status" value="1"/>
</dbReference>
<keyword evidence="7" id="KW-1185">Reference proteome</keyword>
<dbReference type="Proteomes" id="UP000695562">
    <property type="component" value="Unassembled WGS sequence"/>
</dbReference>
<dbReference type="InterPro" id="IPR008147">
    <property type="entry name" value="Gln_synt_N"/>
</dbReference>
<gene>
    <name evidence="5" type="primary">glnA3</name>
    <name evidence="6" type="ORF">CYY_000500</name>
</gene>